<proteinExistence type="inferred from homology"/>
<reference evidence="4 5" key="1">
    <citation type="journal article" date="2017" name="Genome Biol.">
        <title>New reference genome sequences of hot pepper reveal the massive evolution of plant disease-resistance genes by retroduplication.</title>
        <authorList>
            <person name="Kim S."/>
            <person name="Park J."/>
            <person name="Yeom S.I."/>
            <person name="Kim Y.M."/>
            <person name="Seo E."/>
            <person name="Kim K.T."/>
            <person name="Kim M.S."/>
            <person name="Lee J.M."/>
            <person name="Cheong K."/>
            <person name="Shin H.S."/>
            <person name="Kim S.B."/>
            <person name="Han K."/>
            <person name="Lee J."/>
            <person name="Park M."/>
            <person name="Lee H.A."/>
            <person name="Lee H.Y."/>
            <person name="Lee Y."/>
            <person name="Oh S."/>
            <person name="Lee J.H."/>
            <person name="Choi E."/>
            <person name="Choi E."/>
            <person name="Lee S.E."/>
            <person name="Jeon J."/>
            <person name="Kim H."/>
            <person name="Choi G."/>
            <person name="Song H."/>
            <person name="Lee J."/>
            <person name="Lee S.C."/>
            <person name="Kwon J.K."/>
            <person name="Lee H.Y."/>
            <person name="Koo N."/>
            <person name="Hong Y."/>
            <person name="Kim R.W."/>
            <person name="Kang W.H."/>
            <person name="Huh J.H."/>
            <person name="Kang B.C."/>
            <person name="Yang T.J."/>
            <person name="Lee Y.H."/>
            <person name="Bennetzen J.L."/>
            <person name="Choi D."/>
        </authorList>
    </citation>
    <scope>NUCLEOTIDE SEQUENCE [LARGE SCALE GENOMIC DNA]</scope>
    <source>
        <strain evidence="5">cv. PBC81</strain>
    </source>
</reference>
<evidence type="ECO:0000256" key="1">
    <source>
        <dbReference type="ARBA" id="ARBA00005474"/>
    </source>
</evidence>
<feature type="compositionally biased region" description="Polar residues" evidence="2">
    <location>
        <begin position="713"/>
        <end position="724"/>
    </location>
</feature>
<reference evidence="5" key="2">
    <citation type="journal article" date="2017" name="J. Anim. Genet.">
        <title>Multiple reference genome sequences of hot pepper reveal the massive evolution of plant disease resistance genes by retroduplication.</title>
        <authorList>
            <person name="Kim S."/>
            <person name="Park J."/>
            <person name="Yeom S.-I."/>
            <person name="Kim Y.-M."/>
            <person name="Seo E."/>
            <person name="Kim K.-T."/>
            <person name="Kim M.-S."/>
            <person name="Lee J.M."/>
            <person name="Cheong K."/>
            <person name="Shin H.-S."/>
            <person name="Kim S.-B."/>
            <person name="Han K."/>
            <person name="Lee J."/>
            <person name="Park M."/>
            <person name="Lee H.-A."/>
            <person name="Lee H.-Y."/>
            <person name="Lee Y."/>
            <person name="Oh S."/>
            <person name="Lee J.H."/>
            <person name="Choi E."/>
            <person name="Choi E."/>
            <person name="Lee S.E."/>
            <person name="Jeon J."/>
            <person name="Kim H."/>
            <person name="Choi G."/>
            <person name="Song H."/>
            <person name="Lee J."/>
            <person name="Lee S.-C."/>
            <person name="Kwon J.-K."/>
            <person name="Lee H.-Y."/>
            <person name="Koo N."/>
            <person name="Hong Y."/>
            <person name="Kim R.W."/>
            <person name="Kang W.-H."/>
            <person name="Huh J.H."/>
            <person name="Kang B.-C."/>
            <person name="Yang T.-J."/>
            <person name="Lee Y.-H."/>
            <person name="Bennetzen J.L."/>
            <person name="Choi D."/>
        </authorList>
    </citation>
    <scope>NUCLEOTIDE SEQUENCE [LARGE SCALE GENOMIC DNA]</scope>
    <source>
        <strain evidence="5">cv. PBC81</strain>
    </source>
</reference>
<comment type="similarity">
    <text evidence="1">Belongs to the LOB domain-containing protein family.</text>
</comment>
<feature type="domain" description="LOB" evidence="3">
    <location>
        <begin position="6"/>
        <end position="109"/>
    </location>
</feature>
<dbReference type="STRING" id="33114.A0A2G2XIF1"/>
<keyword evidence="5" id="KW-1185">Reference proteome</keyword>
<evidence type="ECO:0000256" key="2">
    <source>
        <dbReference type="SAM" id="MobiDB-lite"/>
    </source>
</evidence>
<dbReference type="EMBL" id="MLFT02000002">
    <property type="protein sequence ID" value="PHT57121.1"/>
    <property type="molecule type" value="Genomic_DNA"/>
</dbReference>
<name>A0A2G2XIF1_CAPBA</name>
<evidence type="ECO:0000313" key="4">
    <source>
        <dbReference type="EMBL" id="PHT57121.1"/>
    </source>
</evidence>
<accession>A0A2G2XIF1</accession>
<comment type="caution">
    <text evidence="4">The sequence shown here is derived from an EMBL/GenBank/DDBJ whole genome shotgun (WGS) entry which is preliminary data.</text>
</comment>
<gene>
    <name evidence="4" type="ORF">CQW23_05607</name>
</gene>
<feature type="region of interest" description="Disordered" evidence="2">
    <location>
        <begin position="697"/>
        <end position="724"/>
    </location>
</feature>
<sequence>MAAPIIRCGACVEEGRQCDENCPWSPMFPPGRADKYRFLINYFGRPRLKREFNQTPVEQRPRPVHFEDLFQDALLEFAHRNNGGVARRFRAMEQTIVQQQAYIQFLLGLNFYGSWENFFRTSLILDLQHCKAGTVTSESSTKPQPSSSYWVAPSASRPWTAESATRHWTSGWGFSTSEFSTKPQPSSSYWAVESVSRPWTVDQHIGIGQQDGVFQQVNPQLNLNPPHHIRLQNQQTGLGQQVGIFPKVNTQLNLNPPHHIGQQDGINEHGWPPNDQFGIALQHQQPDIGQQLQKQNGINERGWPPNDQFGIALQDQQPGIGHQDGVFQQVNPHLNLNPLHHIGLQHQQAGLGQQEQQPDIGQHDGVFQQVNPQVNLNLPHHIGLQNQHQAGLGQQVDIFQQVNPQLNLNPPPHIWLQQQDGFNEHEWPPDNQFGIALQDKQPASATRYWTTRWCLSTSESPTEPQPSSSYWVAESASRLWTTGSTTRNWIAGWCFSTSGSSTKNQPSSICWVAKSASRIWIAGSATRHMTAEWCFSTIESSTKPQPSSSYWVSNHALDSRMVFSNKWILKPPHHIGLQNQQAGLGLQVRIFQQVNPQLNLNPPNHIGLQKQDGINEHRWPLNDQFGISLQDQQLGIGRQDGFFRQVYPKLSLNLPHHVGLQNQQAGLGQQVGIFQQVNPQLNLNPPHHIGLQQQDGINEHRWPPNDQFGIAPQDQQPSIGQQDGVFNQVNPQLNLNHPYHIGLQNQ</sequence>
<protein>
    <recommendedName>
        <fullName evidence="3">LOB domain-containing protein</fullName>
    </recommendedName>
</protein>
<evidence type="ECO:0000259" key="3">
    <source>
        <dbReference type="PROSITE" id="PS50891"/>
    </source>
</evidence>
<organism evidence="4 5">
    <name type="scientific">Capsicum baccatum</name>
    <name type="common">Peruvian pepper</name>
    <dbReference type="NCBI Taxonomy" id="33114"/>
    <lineage>
        <taxon>Eukaryota</taxon>
        <taxon>Viridiplantae</taxon>
        <taxon>Streptophyta</taxon>
        <taxon>Embryophyta</taxon>
        <taxon>Tracheophyta</taxon>
        <taxon>Spermatophyta</taxon>
        <taxon>Magnoliopsida</taxon>
        <taxon>eudicotyledons</taxon>
        <taxon>Gunneridae</taxon>
        <taxon>Pentapetalae</taxon>
        <taxon>asterids</taxon>
        <taxon>lamiids</taxon>
        <taxon>Solanales</taxon>
        <taxon>Solanaceae</taxon>
        <taxon>Solanoideae</taxon>
        <taxon>Capsiceae</taxon>
        <taxon>Capsicum</taxon>
    </lineage>
</organism>
<dbReference type="Proteomes" id="UP000224567">
    <property type="component" value="Unassembled WGS sequence"/>
</dbReference>
<evidence type="ECO:0000313" key="5">
    <source>
        <dbReference type="Proteomes" id="UP000224567"/>
    </source>
</evidence>
<dbReference type="InterPro" id="IPR004883">
    <property type="entry name" value="LOB"/>
</dbReference>
<dbReference type="Pfam" id="PF03195">
    <property type="entry name" value="LOB"/>
    <property type="match status" value="1"/>
</dbReference>
<dbReference type="AlphaFoldDB" id="A0A2G2XIF1"/>
<dbReference type="PROSITE" id="PS50891">
    <property type="entry name" value="LOB"/>
    <property type="match status" value="1"/>
</dbReference>